<dbReference type="Proteomes" id="UP001627154">
    <property type="component" value="Unassembled WGS sequence"/>
</dbReference>
<protein>
    <recommendedName>
        <fullName evidence="6">Transposable element P transposase</fullName>
    </recommendedName>
</protein>
<organism evidence="4 5">
    <name type="scientific">Trichogramma kaykai</name>
    <dbReference type="NCBI Taxonomy" id="54128"/>
    <lineage>
        <taxon>Eukaryota</taxon>
        <taxon>Metazoa</taxon>
        <taxon>Ecdysozoa</taxon>
        <taxon>Arthropoda</taxon>
        <taxon>Hexapoda</taxon>
        <taxon>Insecta</taxon>
        <taxon>Pterygota</taxon>
        <taxon>Neoptera</taxon>
        <taxon>Endopterygota</taxon>
        <taxon>Hymenoptera</taxon>
        <taxon>Apocrita</taxon>
        <taxon>Proctotrupomorpha</taxon>
        <taxon>Chalcidoidea</taxon>
        <taxon>Trichogrammatidae</taxon>
        <taxon>Trichogramma</taxon>
    </lineage>
</organism>
<dbReference type="InterPro" id="IPR048366">
    <property type="entry name" value="TNP-like_GBD"/>
</dbReference>
<dbReference type="PANTHER" id="PTHR47577:SF2">
    <property type="entry name" value="THAP DOMAIN CONTAINING 9"/>
    <property type="match status" value="1"/>
</dbReference>
<evidence type="ECO:0008006" key="6">
    <source>
        <dbReference type="Google" id="ProtNLM"/>
    </source>
</evidence>
<proteinExistence type="predicted"/>
<sequence length="314" mass="36189">MKVRFATQIFSHSVGAALMTAATTGELGKDFNSIKVAVNTSDFCTRINRIFDCLNARTPYDSNPYRKGLSEKPIVREELENSIGWLEKIDLLDCKSFTVKNLILTIKGILIFWESLRAEGIHYVLTSRLNQDKLEIFFGFLRERCGYNNNPTLTHCVKNIQYAVLVTLLVPSSGTNCEADTARLLISNFNSIISTESQNVEDLINKELESWYISDDLHHNDGDHEQLKDHKKDKNKDNNKHDDNDDDDDQDEDDNDDDQDEDDDDDDTKQLIKIPRLKITELVEPKLFEHAKTYVSGYLVHYLRKKINCDYCHF</sequence>
<feature type="region of interest" description="Disordered" evidence="1">
    <location>
        <begin position="222"/>
        <end position="269"/>
    </location>
</feature>
<feature type="domain" description="Transposable element P transposase-like RNase H C-terminal" evidence="3">
    <location>
        <begin position="128"/>
        <end position="154"/>
    </location>
</feature>
<evidence type="ECO:0000313" key="4">
    <source>
        <dbReference type="EMBL" id="KAL3389821.1"/>
    </source>
</evidence>
<accession>A0ABD2WAD4</accession>
<comment type="caution">
    <text evidence="4">The sequence shown here is derived from an EMBL/GenBank/DDBJ whole genome shotgun (WGS) entry which is preliminary data.</text>
</comment>
<evidence type="ECO:0000259" key="3">
    <source>
        <dbReference type="Pfam" id="PF21789"/>
    </source>
</evidence>
<name>A0ABD2WAD4_9HYME</name>
<dbReference type="InterPro" id="IPR048367">
    <property type="entry name" value="TNP-like_RNaseH_C"/>
</dbReference>
<dbReference type="EMBL" id="JBJJXI010000122">
    <property type="protein sequence ID" value="KAL3389821.1"/>
    <property type="molecule type" value="Genomic_DNA"/>
</dbReference>
<dbReference type="AlphaFoldDB" id="A0ABD2WAD4"/>
<evidence type="ECO:0000313" key="5">
    <source>
        <dbReference type="Proteomes" id="UP001627154"/>
    </source>
</evidence>
<dbReference type="PANTHER" id="PTHR47577">
    <property type="entry name" value="THAP DOMAIN-CONTAINING PROTEIN 6"/>
    <property type="match status" value="1"/>
</dbReference>
<gene>
    <name evidence="4" type="ORF">TKK_015182</name>
</gene>
<dbReference type="Pfam" id="PF21789">
    <property type="entry name" value="TNP-like_RNaseH_C"/>
    <property type="match status" value="1"/>
</dbReference>
<evidence type="ECO:0000256" key="1">
    <source>
        <dbReference type="SAM" id="MobiDB-lite"/>
    </source>
</evidence>
<dbReference type="Pfam" id="PF21788">
    <property type="entry name" value="TNP-like_GBD"/>
    <property type="match status" value="1"/>
</dbReference>
<feature type="compositionally biased region" description="Basic and acidic residues" evidence="1">
    <location>
        <begin position="222"/>
        <end position="243"/>
    </location>
</feature>
<feature type="compositionally biased region" description="Acidic residues" evidence="1">
    <location>
        <begin position="244"/>
        <end position="267"/>
    </location>
</feature>
<keyword evidence="5" id="KW-1185">Reference proteome</keyword>
<feature type="domain" description="Transposable element P transposase-like GTP-binding insertion" evidence="2">
    <location>
        <begin position="1"/>
        <end position="63"/>
    </location>
</feature>
<evidence type="ECO:0000259" key="2">
    <source>
        <dbReference type="Pfam" id="PF21788"/>
    </source>
</evidence>
<reference evidence="4 5" key="1">
    <citation type="journal article" date="2024" name="bioRxiv">
        <title>A reference genome for Trichogramma kaykai: A tiny desert-dwelling parasitoid wasp with competing sex-ratio distorters.</title>
        <authorList>
            <person name="Culotta J."/>
            <person name="Lindsey A.R."/>
        </authorList>
    </citation>
    <scope>NUCLEOTIDE SEQUENCE [LARGE SCALE GENOMIC DNA]</scope>
    <source>
        <strain evidence="4 5">KSX58</strain>
    </source>
</reference>